<evidence type="ECO:0000256" key="2">
    <source>
        <dbReference type="SAM" id="Phobius"/>
    </source>
</evidence>
<sequence length="316" mass="35840">MRRIEWPTLALIVGCYGLWVVAGMVVWPVAPGLALAVMAVLAALHSSLVHECLHGHPTRRRLVNEALVALPISVIYPYRRYKATHLAHHRDERLTDPIEDPESYYRARWQHDRMPRWLQGLLVVNNTMLGRLVLGPVLGAAGFLASEARALIAGQRGVRLAWMLHLLGLAPVLGALWVMGIPLWLYLLAVVWPGLSLIAIRTYAEHQWHETPEGRTIIVERSPLAWLFLNNNLHFVHHQIPAVPWFDLPRLYAERRDHWQALNGGYVYRNYWQLFRAHALRTKEPVVHPVLHQTPAPPPGPSLPPPVRPTLGAQSV</sequence>
<feature type="transmembrane region" description="Helical" evidence="2">
    <location>
        <begin position="158"/>
        <end position="177"/>
    </location>
</feature>
<evidence type="ECO:0000256" key="1">
    <source>
        <dbReference type="SAM" id="MobiDB-lite"/>
    </source>
</evidence>
<dbReference type="AlphaFoldDB" id="A0A7Z0HYC7"/>
<dbReference type="Proteomes" id="UP000529417">
    <property type="component" value="Unassembled WGS sequence"/>
</dbReference>
<feature type="transmembrane region" description="Helical" evidence="2">
    <location>
        <begin position="7"/>
        <end position="27"/>
    </location>
</feature>
<feature type="region of interest" description="Disordered" evidence="1">
    <location>
        <begin position="292"/>
        <end position="316"/>
    </location>
</feature>
<protein>
    <submittedName>
        <fullName evidence="4">Fatty acid desaturase</fullName>
    </submittedName>
</protein>
<gene>
    <name evidence="4" type="ORF">HUK65_04865</name>
</gene>
<dbReference type="RefSeq" id="WP_179905020.1">
    <property type="nucleotide sequence ID" value="NZ_JACBXS010000007.1"/>
</dbReference>
<keyword evidence="2" id="KW-1133">Transmembrane helix</keyword>
<feature type="transmembrane region" description="Helical" evidence="2">
    <location>
        <begin position="128"/>
        <end position="146"/>
    </location>
</feature>
<accession>A0A7Z0HYC7</accession>
<keyword evidence="2" id="KW-0472">Membrane</keyword>
<evidence type="ECO:0000313" key="5">
    <source>
        <dbReference type="Proteomes" id="UP000529417"/>
    </source>
</evidence>
<dbReference type="Pfam" id="PF00487">
    <property type="entry name" value="FA_desaturase"/>
    <property type="match status" value="1"/>
</dbReference>
<keyword evidence="2" id="KW-0812">Transmembrane</keyword>
<dbReference type="EMBL" id="JACBXS010000007">
    <property type="protein sequence ID" value="NYS24317.1"/>
    <property type="molecule type" value="Genomic_DNA"/>
</dbReference>
<keyword evidence="5" id="KW-1185">Reference proteome</keyword>
<evidence type="ECO:0000313" key="4">
    <source>
        <dbReference type="EMBL" id="NYS24317.1"/>
    </source>
</evidence>
<dbReference type="GO" id="GO:0006629">
    <property type="term" value="P:lipid metabolic process"/>
    <property type="evidence" value="ECO:0007669"/>
    <property type="project" value="InterPro"/>
</dbReference>
<dbReference type="InterPro" id="IPR005804">
    <property type="entry name" value="FA_desaturase_dom"/>
</dbReference>
<organism evidence="4 5">
    <name type="scientific">Rhabdonatronobacter sediminivivens</name>
    <dbReference type="NCBI Taxonomy" id="2743469"/>
    <lineage>
        <taxon>Bacteria</taxon>
        <taxon>Pseudomonadati</taxon>
        <taxon>Pseudomonadota</taxon>
        <taxon>Alphaproteobacteria</taxon>
        <taxon>Rhodobacterales</taxon>
        <taxon>Paracoccaceae</taxon>
        <taxon>Rhabdonatronobacter</taxon>
    </lineage>
</organism>
<feature type="domain" description="Fatty acid desaturase" evidence="3">
    <location>
        <begin position="27"/>
        <end position="266"/>
    </location>
</feature>
<feature type="compositionally biased region" description="Pro residues" evidence="1">
    <location>
        <begin position="295"/>
        <end position="308"/>
    </location>
</feature>
<name>A0A7Z0HYC7_9RHOB</name>
<reference evidence="4 5" key="1">
    <citation type="journal article" date="2000" name="Arch. Microbiol.">
        <title>Rhodobaca bogoriensis gen. nov. and sp. nov., an alkaliphilic purple nonsulfur bacterium from African Rift Valley soda lakes.</title>
        <authorList>
            <person name="Milford A.D."/>
            <person name="Achenbach L.A."/>
            <person name="Jung D.O."/>
            <person name="Madigan M.T."/>
        </authorList>
    </citation>
    <scope>NUCLEOTIDE SEQUENCE [LARGE SCALE GENOMIC DNA]</scope>
    <source>
        <strain evidence="4 5">2376</strain>
    </source>
</reference>
<dbReference type="CDD" id="cd03509">
    <property type="entry name" value="DesA_FADS-like"/>
    <property type="match status" value="1"/>
</dbReference>
<comment type="caution">
    <text evidence="4">The sequence shown here is derived from an EMBL/GenBank/DDBJ whole genome shotgun (WGS) entry which is preliminary data.</text>
</comment>
<proteinExistence type="predicted"/>
<evidence type="ECO:0000259" key="3">
    <source>
        <dbReference type="Pfam" id="PF00487"/>
    </source>
</evidence>